<evidence type="ECO:0000256" key="2">
    <source>
        <dbReference type="ARBA" id="ARBA00022679"/>
    </source>
</evidence>
<dbReference type="InterPro" id="IPR002941">
    <property type="entry name" value="DNA_methylase_N4/N6"/>
</dbReference>
<reference evidence="5 6" key="1">
    <citation type="submission" date="2017-09" db="EMBL/GenBank/DDBJ databases">
        <title>Depth-based differentiation of microbial function through sediment-hosted aquifers and enrichment of novel symbionts in the deep terrestrial subsurface.</title>
        <authorList>
            <person name="Probst A.J."/>
            <person name="Ladd B."/>
            <person name="Jarett J.K."/>
            <person name="Geller-Mcgrath D.E."/>
            <person name="Sieber C.M."/>
            <person name="Emerson J.B."/>
            <person name="Anantharaman K."/>
            <person name="Thomas B.C."/>
            <person name="Malmstrom R."/>
            <person name="Stieglmeier M."/>
            <person name="Klingl A."/>
            <person name="Woyke T."/>
            <person name="Ryan C.M."/>
            <person name="Banfield J.F."/>
        </authorList>
    </citation>
    <scope>NUCLEOTIDE SEQUENCE [LARGE SCALE GENOMIC DNA]</scope>
    <source>
        <strain evidence="5">CG_4_10_14_3_um_filter_34_13</strain>
    </source>
</reference>
<dbReference type="PANTHER" id="PTHR13370:SF24">
    <property type="entry name" value="TYPE III RESTRICTION-MODIFICATION ENZYME STYLTI MOD SUBUNIT"/>
    <property type="match status" value="1"/>
</dbReference>
<dbReference type="Gene3D" id="3.40.50.150">
    <property type="entry name" value="Vaccinia Virus protein VP39"/>
    <property type="match status" value="1"/>
</dbReference>
<keyword evidence="1" id="KW-0489">Methyltransferase</keyword>
<dbReference type="Pfam" id="PF01555">
    <property type="entry name" value="N6_N4_Mtase"/>
    <property type="match status" value="1"/>
</dbReference>
<evidence type="ECO:0000313" key="5">
    <source>
        <dbReference type="EMBL" id="PIY32886.1"/>
    </source>
</evidence>
<keyword evidence="2" id="KW-0808">Transferase</keyword>
<name>A0A2M7PRR7_9BACT</name>
<dbReference type="RefSeq" id="WP_406607345.1">
    <property type="nucleotide sequence ID" value="NZ_PFKO01000153.1"/>
</dbReference>
<comment type="caution">
    <text evidence="5">The sequence shown here is derived from an EMBL/GenBank/DDBJ whole genome shotgun (WGS) entry which is preliminary data.</text>
</comment>
<gene>
    <name evidence="5" type="ORF">COZ07_04185</name>
</gene>
<dbReference type="Proteomes" id="UP000230646">
    <property type="component" value="Unassembled WGS sequence"/>
</dbReference>
<comment type="similarity">
    <text evidence="3">Belongs to the N(4)/N(6)-methyltransferase family.</text>
</comment>
<dbReference type="PANTHER" id="PTHR13370">
    <property type="entry name" value="RNA METHYLASE-RELATED"/>
    <property type="match status" value="1"/>
</dbReference>
<dbReference type="EC" id="2.1.1.-" evidence="3"/>
<dbReference type="GO" id="GO:0032259">
    <property type="term" value="P:methylation"/>
    <property type="evidence" value="ECO:0007669"/>
    <property type="project" value="UniProtKB-KW"/>
</dbReference>
<feature type="domain" description="DNA methylase N-4/N-6" evidence="4">
    <location>
        <begin position="1"/>
        <end position="53"/>
    </location>
</feature>
<organism evidence="5 6">
    <name type="scientific">Candidatus Infernicultor aquiphilus</name>
    <dbReference type="NCBI Taxonomy" id="1805029"/>
    <lineage>
        <taxon>Bacteria</taxon>
        <taxon>Pseudomonadati</taxon>
        <taxon>Atribacterota</taxon>
        <taxon>Candidatus Phoenicimicrobiia</taxon>
        <taxon>Candidatus Pheonicimicrobiales</taxon>
        <taxon>Candidatus Phoenicimicrobiaceae</taxon>
        <taxon>Candidatus Infernicultor</taxon>
    </lineage>
</organism>
<dbReference type="GO" id="GO:0003677">
    <property type="term" value="F:DNA binding"/>
    <property type="evidence" value="ECO:0007669"/>
    <property type="project" value="InterPro"/>
</dbReference>
<dbReference type="PRINTS" id="PR00508">
    <property type="entry name" value="S21N4MTFRASE"/>
</dbReference>
<dbReference type="GO" id="GO:0005737">
    <property type="term" value="C:cytoplasm"/>
    <property type="evidence" value="ECO:0007669"/>
    <property type="project" value="TreeGrafter"/>
</dbReference>
<dbReference type="SUPFAM" id="SSF53335">
    <property type="entry name" value="S-adenosyl-L-methionine-dependent methyltransferases"/>
    <property type="match status" value="1"/>
</dbReference>
<feature type="non-terminal residue" evidence="5">
    <location>
        <position position="1"/>
    </location>
</feature>
<dbReference type="InterPro" id="IPR029063">
    <property type="entry name" value="SAM-dependent_MTases_sf"/>
</dbReference>
<dbReference type="GO" id="GO:0008170">
    <property type="term" value="F:N-methyltransferase activity"/>
    <property type="evidence" value="ECO:0007669"/>
    <property type="project" value="InterPro"/>
</dbReference>
<evidence type="ECO:0000256" key="3">
    <source>
        <dbReference type="RuleBase" id="RU362026"/>
    </source>
</evidence>
<evidence type="ECO:0000259" key="4">
    <source>
        <dbReference type="Pfam" id="PF01555"/>
    </source>
</evidence>
<sequence>PEALLKRIILASSRPGDIVADFFCGSGTTLAVAEKLGRRWIGSDLSKFAIQVTRKRLLDIHHSKDLQNKDRKYGNPARPFELWNIGNYETVYWLERQDEYLTFMLKLYQSQPLNGFRYLHGRKGDRTVHIGPLNAPVTMEDVEKVVIECRNNNFNKADILGWEWSYEVNELAKTSAKKNGIDLKLIQIPSVNEIKSSLVGFDVQLLKVPEQIIEKELIKYIKFPEVAYLEIEDKINGNEVTLKISDFQLSPTAELAEIASKVKDSRELIDYWAIDWDYKEDTFHNQWQSFRVKKNPRVDYQARHKYEDVGNYKIMIKVVDVFGNDTNKILKVRIK</sequence>
<accession>A0A2M7PRR7</accession>
<protein>
    <recommendedName>
        <fullName evidence="3">Methyltransferase</fullName>
        <ecNumber evidence="3">2.1.1.-</ecNumber>
    </recommendedName>
</protein>
<evidence type="ECO:0000313" key="6">
    <source>
        <dbReference type="Proteomes" id="UP000230646"/>
    </source>
</evidence>
<dbReference type="AlphaFoldDB" id="A0A2M7PRR7"/>
<evidence type="ECO:0000256" key="1">
    <source>
        <dbReference type="ARBA" id="ARBA00022603"/>
    </source>
</evidence>
<dbReference type="EMBL" id="PFKO01000153">
    <property type="protein sequence ID" value="PIY32886.1"/>
    <property type="molecule type" value="Genomic_DNA"/>
</dbReference>
<dbReference type="InterPro" id="IPR001091">
    <property type="entry name" value="RM_Methyltransferase"/>
</dbReference>
<proteinExistence type="inferred from homology"/>